<dbReference type="Gene3D" id="3.40.50.300">
    <property type="entry name" value="P-loop containing nucleotide triphosphate hydrolases"/>
    <property type="match status" value="1"/>
</dbReference>
<name>A0A3A8G3L1_9GAMM</name>
<dbReference type="AlphaFoldDB" id="A0A3A8G3L1"/>
<evidence type="ECO:0000313" key="1">
    <source>
        <dbReference type="EMBL" id="RKG48261.1"/>
    </source>
</evidence>
<gene>
    <name evidence="1" type="ORF">D7V64_15555</name>
</gene>
<dbReference type="PANTHER" id="PTHR42708:SF1">
    <property type="entry name" value="GLIDING MOTILITY PROTEIN MGLA"/>
    <property type="match status" value="1"/>
</dbReference>
<dbReference type="Pfam" id="PF00071">
    <property type="entry name" value="Ras"/>
    <property type="match status" value="1"/>
</dbReference>
<accession>A0A3A8G3L1</accession>
<protein>
    <submittedName>
        <fullName evidence="1">GTP-binding protein</fullName>
    </submittedName>
</protein>
<dbReference type="InterPro" id="IPR052705">
    <property type="entry name" value="Gliding_Motility_GTPase"/>
</dbReference>
<dbReference type="Proteomes" id="UP000281084">
    <property type="component" value="Unassembled WGS sequence"/>
</dbReference>
<reference evidence="1 2" key="1">
    <citation type="submission" date="2018-09" db="EMBL/GenBank/DDBJ databases">
        <title>The draft genome of Acinetobacter spp. strains.</title>
        <authorList>
            <person name="Qin J."/>
            <person name="Feng Y."/>
            <person name="Zong Z."/>
        </authorList>
    </citation>
    <scope>NUCLEOTIDE SEQUENCE [LARGE SCALE GENOMIC DNA]</scope>
    <source>
        <strain evidence="1 2">WCHAc060002</strain>
    </source>
</reference>
<dbReference type="EMBL" id="RAXZ01000036">
    <property type="protein sequence ID" value="RKG48261.1"/>
    <property type="molecule type" value="Genomic_DNA"/>
</dbReference>
<dbReference type="InterPro" id="IPR001806">
    <property type="entry name" value="Small_GTPase"/>
</dbReference>
<dbReference type="InterPro" id="IPR027417">
    <property type="entry name" value="P-loop_NTPase"/>
</dbReference>
<evidence type="ECO:0000313" key="2">
    <source>
        <dbReference type="Proteomes" id="UP000281084"/>
    </source>
</evidence>
<dbReference type="PANTHER" id="PTHR42708">
    <property type="entry name" value="ATP/GTP-BINDING PROTEIN-RELATED"/>
    <property type="match status" value="1"/>
</dbReference>
<dbReference type="GO" id="GO:0005525">
    <property type="term" value="F:GTP binding"/>
    <property type="evidence" value="ECO:0007669"/>
    <property type="project" value="InterPro"/>
</dbReference>
<organism evidence="1 2">
    <name type="scientific">Acinetobacter cumulans</name>
    <dbReference type="NCBI Taxonomy" id="2136182"/>
    <lineage>
        <taxon>Bacteria</taxon>
        <taxon>Pseudomonadati</taxon>
        <taxon>Pseudomonadota</taxon>
        <taxon>Gammaproteobacteria</taxon>
        <taxon>Moraxellales</taxon>
        <taxon>Moraxellaceae</taxon>
        <taxon>Acinetobacter</taxon>
    </lineage>
</organism>
<proteinExistence type="predicted"/>
<sequence>MILQQYKIVFAGSMGAGKTEAIRSLSDVPVLLTEAFNTDQDSHEKMETTVGIDYGEVTLEDGVKIGLYGTPGQSRFDFIWPVICKGAIGAIILIDHNSEAPLQELESYLETFQNYTDNIAIGITHVDDNTSTNSLSMYKEWLISQDLFSPLFFIDARKKDDALLLLEALITSVEVNHNISA</sequence>
<comment type="caution">
    <text evidence="1">The sequence shown here is derived from an EMBL/GenBank/DDBJ whole genome shotgun (WGS) entry which is preliminary data.</text>
</comment>
<dbReference type="GO" id="GO:0003924">
    <property type="term" value="F:GTPase activity"/>
    <property type="evidence" value="ECO:0007669"/>
    <property type="project" value="InterPro"/>
</dbReference>
<dbReference type="RefSeq" id="WP_120368279.1">
    <property type="nucleotide sequence ID" value="NZ_RAXZ01000036.1"/>
</dbReference>
<dbReference type="SUPFAM" id="SSF52540">
    <property type="entry name" value="P-loop containing nucleoside triphosphate hydrolases"/>
    <property type="match status" value="1"/>
</dbReference>